<reference evidence="2 3" key="1">
    <citation type="submission" date="2019-08" db="EMBL/GenBank/DDBJ databases">
        <title>Genomes of Antarctic Bizionia species.</title>
        <authorList>
            <person name="Bowman J.P."/>
        </authorList>
    </citation>
    <scope>NUCLEOTIDE SEQUENCE [LARGE SCALE GENOMIC DNA]</scope>
    <source>
        <strain evidence="2 3">HFD</strain>
    </source>
</reference>
<feature type="transmembrane region" description="Helical" evidence="1">
    <location>
        <begin position="356"/>
        <end position="383"/>
    </location>
</feature>
<keyword evidence="1" id="KW-1133">Transmembrane helix</keyword>
<feature type="transmembrane region" description="Helical" evidence="1">
    <location>
        <begin position="14"/>
        <end position="47"/>
    </location>
</feature>
<gene>
    <name evidence="2" type="ORF">ES676_13985</name>
</gene>
<dbReference type="Proteomes" id="UP000323324">
    <property type="component" value="Unassembled WGS sequence"/>
</dbReference>
<dbReference type="EMBL" id="VSKM01000021">
    <property type="protein sequence ID" value="TYB69458.1"/>
    <property type="molecule type" value="Genomic_DNA"/>
</dbReference>
<keyword evidence="1" id="KW-0472">Membrane</keyword>
<evidence type="ECO:0000313" key="2">
    <source>
        <dbReference type="EMBL" id="TYB69458.1"/>
    </source>
</evidence>
<name>A0A8H2LAC9_9FLAO</name>
<keyword evidence="1" id="KW-0812">Transmembrane</keyword>
<accession>A0A8H2LAC9</accession>
<protein>
    <recommendedName>
        <fullName evidence="4">O-antigen ligase family protein</fullName>
    </recommendedName>
</protein>
<evidence type="ECO:0000256" key="1">
    <source>
        <dbReference type="SAM" id="Phobius"/>
    </source>
</evidence>
<feature type="transmembrane region" description="Helical" evidence="1">
    <location>
        <begin position="326"/>
        <end position="344"/>
    </location>
</feature>
<feature type="transmembrane region" description="Helical" evidence="1">
    <location>
        <begin position="208"/>
        <end position="231"/>
    </location>
</feature>
<organism evidence="2 3">
    <name type="scientific">Bizionia saleffrena</name>
    <dbReference type="NCBI Taxonomy" id="291189"/>
    <lineage>
        <taxon>Bacteria</taxon>
        <taxon>Pseudomonadati</taxon>
        <taxon>Bacteroidota</taxon>
        <taxon>Flavobacteriia</taxon>
        <taxon>Flavobacteriales</taxon>
        <taxon>Flavobacteriaceae</taxon>
        <taxon>Bizionia</taxon>
    </lineage>
</organism>
<feature type="transmembrane region" description="Helical" evidence="1">
    <location>
        <begin position="59"/>
        <end position="80"/>
    </location>
</feature>
<feature type="transmembrane region" description="Helical" evidence="1">
    <location>
        <begin position="112"/>
        <end position="137"/>
    </location>
</feature>
<keyword evidence="3" id="KW-1185">Reference proteome</keyword>
<evidence type="ECO:0008006" key="4">
    <source>
        <dbReference type="Google" id="ProtNLM"/>
    </source>
</evidence>
<evidence type="ECO:0000313" key="3">
    <source>
        <dbReference type="Proteomes" id="UP000323324"/>
    </source>
</evidence>
<sequence length="394" mass="45524">MSVLIKDNTNKHKALFYIILLLSFFMPHSSVIGQSIAGVLPFVLFIISWRYRRFKLNNYSLAILLIIITSFTINVIAGEINEFKDFFRLLSFCSLFLLFPFTHYFKVPLVLLYIALGFIFISQIAYAVGVNPLVVFFDTYFPYEGETVGFTSDFLQKGAGEIDFVTKRRYGGIYHNPNQAVKYVSVLFLVYLIEAHKKKLITQLPFIIMSLSSVLLSGSRTGFIVIFVLWGTSLVIYNKIYRIVLPLLIGFFFMSILIFTISNQTSSNLRIFDVVSGFDGSIGTKMDWFLIFFSQLESPIKFLFGHFSTGSIYNYGLILLDSEWGELFYCFGFVGFILVGNFYLSLYRTEDKNIRLFLLILLWGVSSTILFSFRMSFIFMFFLSNYYSLYLSKK</sequence>
<dbReference type="AlphaFoldDB" id="A0A8H2LAC9"/>
<dbReference type="RefSeq" id="WP_148370947.1">
    <property type="nucleotide sequence ID" value="NZ_VSKM01000021.1"/>
</dbReference>
<feature type="transmembrane region" description="Helical" evidence="1">
    <location>
        <begin position="243"/>
        <end position="261"/>
    </location>
</feature>
<proteinExistence type="predicted"/>
<comment type="caution">
    <text evidence="2">The sequence shown here is derived from an EMBL/GenBank/DDBJ whole genome shotgun (WGS) entry which is preliminary data.</text>
</comment>
<feature type="transmembrane region" description="Helical" evidence="1">
    <location>
        <begin position="86"/>
        <end position="105"/>
    </location>
</feature>